<feature type="domain" description="AAA+ ATPase" evidence="1">
    <location>
        <begin position="110"/>
        <end position="215"/>
    </location>
</feature>
<sequence>MDDVVIGDPILRNIDSSRTDLKPSRSDYKLCPSRVFGFILRSRKWASLPLAHLRPVSQISGGFDGLELPGNHKEIVHGLVETHFKNKEIEQKSVKDDRGFGFDLVKSKGKGLIILLHGAPGVGKTSTAGDLGLKPMEVEANLDFNFQLAQSWGCVLLLDEADVFLAQRTQTDIERNALVSKYYSGILFLTTNRVGTIDEEFRSRIHMSLLYQILTEDQTIKIWRRNIIRAREVTPRLCIDENEVLCYAINLYKKQIMKRGIGWNGRQLRNAFQTAVAVSRRIYLAACLRSSTSCSIIYE</sequence>
<organism evidence="2 3">
    <name type="scientific">Hymenoscyphus albidus</name>
    <dbReference type="NCBI Taxonomy" id="595503"/>
    <lineage>
        <taxon>Eukaryota</taxon>
        <taxon>Fungi</taxon>
        <taxon>Dikarya</taxon>
        <taxon>Ascomycota</taxon>
        <taxon>Pezizomycotina</taxon>
        <taxon>Leotiomycetes</taxon>
        <taxon>Helotiales</taxon>
        <taxon>Helotiaceae</taxon>
        <taxon>Hymenoscyphus</taxon>
    </lineage>
</organism>
<dbReference type="OrthoDB" id="10042665at2759"/>
<dbReference type="PANTHER" id="PTHR46411:SF2">
    <property type="entry name" value="AAA+ ATPASE DOMAIN-CONTAINING PROTEIN"/>
    <property type="match status" value="1"/>
</dbReference>
<dbReference type="InterPro" id="IPR003959">
    <property type="entry name" value="ATPase_AAA_core"/>
</dbReference>
<dbReference type="AlphaFoldDB" id="A0A9N9Q5Z5"/>
<evidence type="ECO:0000259" key="1">
    <source>
        <dbReference type="SMART" id="SM00382"/>
    </source>
</evidence>
<dbReference type="Pfam" id="PF00004">
    <property type="entry name" value="AAA"/>
    <property type="match status" value="1"/>
</dbReference>
<reference evidence="2" key="1">
    <citation type="submission" date="2021-07" db="EMBL/GenBank/DDBJ databases">
        <authorList>
            <person name="Durling M."/>
        </authorList>
    </citation>
    <scope>NUCLEOTIDE SEQUENCE</scope>
</reference>
<dbReference type="GO" id="GO:0005524">
    <property type="term" value="F:ATP binding"/>
    <property type="evidence" value="ECO:0007669"/>
    <property type="project" value="InterPro"/>
</dbReference>
<dbReference type="InterPro" id="IPR027417">
    <property type="entry name" value="P-loop_NTPase"/>
</dbReference>
<dbReference type="EMBL" id="CAJVRM010000440">
    <property type="protein sequence ID" value="CAG8981060.1"/>
    <property type="molecule type" value="Genomic_DNA"/>
</dbReference>
<comment type="caution">
    <text evidence="2">The sequence shown here is derived from an EMBL/GenBank/DDBJ whole genome shotgun (WGS) entry which is preliminary data.</text>
</comment>
<gene>
    <name evidence="2" type="ORF">HYALB_00008214</name>
</gene>
<evidence type="ECO:0000313" key="2">
    <source>
        <dbReference type="EMBL" id="CAG8981060.1"/>
    </source>
</evidence>
<dbReference type="SUPFAM" id="SSF52540">
    <property type="entry name" value="P-loop containing nucleoside triphosphate hydrolases"/>
    <property type="match status" value="1"/>
</dbReference>
<dbReference type="SMART" id="SM00382">
    <property type="entry name" value="AAA"/>
    <property type="match status" value="1"/>
</dbReference>
<protein>
    <recommendedName>
        <fullName evidence="1">AAA+ ATPase domain-containing protein</fullName>
    </recommendedName>
</protein>
<dbReference type="Proteomes" id="UP000701801">
    <property type="component" value="Unassembled WGS sequence"/>
</dbReference>
<dbReference type="Pfam" id="PF23232">
    <property type="entry name" value="AAA_lid_13"/>
    <property type="match status" value="1"/>
</dbReference>
<name>A0A9N9Q5Z5_9HELO</name>
<evidence type="ECO:0000313" key="3">
    <source>
        <dbReference type="Proteomes" id="UP000701801"/>
    </source>
</evidence>
<dbReference type="PANTHER" id="PTHR46411">
    <property type="entry name" value="FAMILY ATPASE, PUTATIVE-RELATED"/>
    <property type="match status" value="1"/>
</dbReference>
<dbReference type="InterPro" id="IPR056599">
    <property type="entry name" value="AAA_lid_fung"/>
</dbReference>
<dbReference type="Gene3D" id="3.40.50.300">
    <property type="entry name" value="P-loop containing nucleotide triphosphate hydrolases"/>
    <property type="match status" value="1"/>
</dbReference>
<accession>A0A9N9Q5Z5</accession>
<proteinExistence type="predicted"/>
<keyword evidence="3" id="KW-1185">Reference proteome</keyword>
<dbReference type="InterPro" id="IPR003593">
    <property type="entry name" value="AAA+_ATPase"/>
</dbReference>
<dbReference type="GO" id="GO:0016887">
    <property type="term" value="F:ATP hydrolysis activity"/>
    <property type="evidence" value="ECO:0007669"/>
    <property type="project" value="InterPro"/>
</dbReference>